<protein>
    <recommendedName>
        <fullName evidence="3">ER-bound oxygenase mpaB/mpaB'/Rubber oxygenase catalytic domain-containing protein</fullName>
    </recommendedName>
</protein>
<dbReference type="EMBL" id="WEGI01000010">
    <property type="protein sequence ID" value="MQY29273.1"/>
    <property type="molecule type" value="Genomic_DNA"/>
</dbReference>
<keyword evidence="2" id="KW-1185">Reference proteome</keyword>
<comment type="caution">
    <text evidence="1">The sequence shown here is derived from an EMBL/GenBank/DDBJ whole genome shotgun (WGS) entry which is preliminary data.</text>
</comment>
<dbReference type="PANTHER" id="PTHR37539">
    <property type="entry name" value="SECRETED PROTEIN-RELATED"/>
    <property type="match status" value="1"/>
</dbReference>
<dbReference type="AlphaFoldDB" id="A0A7K0DU33"/>
<accession>A0A7K0DU33</accession>
<gene>
    <name evidence="1" type="ORF">NRB56_48630</name>
</gene>
<sequence length="440" mass="48506">MTTHYPTLAQRVRSQRELQPDLYGDMDFDKRPYRLATEPDAPSALPRWVAAREPLLADERITELISTATMLGDTVADPLAALTAVHSVTELIAMVRLACREGVGAVTDAPPELVAFIAAMEATPEWVDADLVRAGARQARIDAALLAPFVTRGAFIATFTNTYAALPMALTGALSGRRAARRVNETASFFAVTTLPGALDRYGPGFEAAAMVRLMHSMVRYNALRRTDRWDPGIYGMPVPQVDQMPAGMINLYLLAIRARRQGRTEFDEIERSVVEFGRYRCFLLGLPEELLPTTAAGIIEVFHARAALLRDGFDDATCGELVRSTMDAYLRPGRTRFDRIADAVEKSWSRAAFILAFCNGNRKSARAMGVTIGATDIARIAATAPFVLGRFLAVRAVDRRLPGLRWAIDRYTTRLAEHRLVTYGNAEYLTDARQYSTAG</sequence>
<dbReference type="Proteomes" id="UP000431401">
    <property type="component" value="Unassembled WGS sequence"/>
</dbReference>
<reference evidence="1 2" key="1">
    <citation type="submission" date="2019-10" db="EMBL/GenBank/DDBJ databases">
        <title>Nocardia macrotermitis sp. nov. and Nocardia aurantia sp. nov., isolated from the gut of fungus growing-termite Macrotermes natalensis.</title>
        <authorList>
            <person name="Benndorf R."/>
            <person name="Schwitalla J."/>
            <person name="Martin K."/>
            <person name="De Beer W."/>
            <person name="Kaster A.-K."/>
            <person name="Vollmers J."/>
            <person name="Poulsen M."/>
            <person name="Beemelmanns C."/>
        </authorList>
    </citation>
    <scope>NUCLEOTIDE SEQUENCE [LARGE SCALE GENOMIC DNA]</scope>
    <source>
        <strain evidence="1 2">RB56</strain>
    </source>
</reference>
<dbReference type="RefSeq" id="WP_319943457.1">
    <property type="nucleotide sequence ID" value="NZ_WEGI01000010.1"/>
</dbReference>
<dbReference type="PANTHER" id="PTHR37539:SF1">
    <property type="entry name" value="ER-BOUND OXYGENASE MPAB_MPAB'_RUBBER OXYGENASE CATALYTIC DOMAIN-CONTAINING PROTEIN"/>
    <property type="match status" value="1"/>
</dbReference>
<evidence type="ECO:0000313" key="2">
    <source>
        <dbReference type="Proteomes" id="UP000431401"/>
    </source>
</evidence>
<organism evidence="1 2">
    <name type="scientific">Nocardia aurantia</name>
    <dbReference type="NCBI Taxonomy" id="2585199"/>
    <lineage>
        <taxon>Bacteria</taxon>
        <taxon>Bacillati</taxon>
        <taxon>Actinomycetota</taxon>
        <taxon>Actinomycetes</taxon>
        <taxon>Mycobacteriales</taxon>
        <taxon>Nocardiaceae</taxon>
        <taxon>Nocardia</taxon>
    </lineage>
</organism>
<evidence type="ECO:0000313" key="1">
    <source>
        <dbReference type="EMBL" id="MQY29273.1"/>
    </source>
</evidence>
<dbReference type="InterPro" id="IPR037473">
    <property type="entry name" value="Lcp-like"/>
</dbReference>
<proteinExistence type="predicted"/>
<evidence type="ECO:0008006" key="3">
    <source>
        <dbReference type="Google" id="ProtNLM"/>
    </source>
</evidence>
<name>A0A7K0DU33_9NOCA</name>